<comment type="caution">
    <text evidence="2">The sequence shown here is derived from an EMBL/GenBank/DDBJ whole genome shotgun (WGS) entry which is preliminary data.</text>
</comment>
<feature type="transmembrane region" description="Helical" evidence="1">
    <location>
        <begin position="90"/>
        <end position="110"/>
    </location>
</feature>
<name>A0A2U1AW86_9BACT</name>
<sequence length="144" mass="15824">MDFILNLLVSAGVILLLAYALPQVHVKSFLTALWVAFLIGLFNATVGWLLRGILNLVSFFLLEAIIGLIVTALMIKLVDKLVGNFKVDGWWPAFVIAIATAIALALLGWARGGDEEYAKLDNKPKLEQYLAQSENIGENTIRLV</sequence>
<keyword evidence="1" id="KW-0812">Transmembrane</keyword>
<dbReference type="PANTHER" id="PTHR37309">
    <property type="entry name" value="SLR0284 PROTEIN"/>
    <property type="match status" value="1"/>
</dbReference>
<evidence type="ECO:0000313" key="3">
    <source>
        <dbReference type="Proteomes" id="UP000245466"/>
    </source>
</evidence>
<dbReference type="RefSeq" id="WP_116543407.1">
    <property type="nucleotide sequence ID" value="NZ_QEKI01000006.1"/>
</dbReference>
<dbReference type="Proteomes" id="UP000245466">
    <property type="component" value="Unassembled WGS sequence"/>
</dbReference>
<dbReference type="InterPro" id="IPR007165">
    <property type="entry name" value="Phage_holin_4_2"/>
</dbReference>
<dbReference type="EMBL" id="QEKI01000006">
    <property type="protein sequence ID" value="PVY40696.1"/>
    <property type="molecule type" value="Genomic_DNA"/>
</dbReference>
<dbReference type="PANTHER" id="PTHR37309:SF1">
    <property type="entry name" value="SLR0284 PROTEIN"/>
    <property type="match status" value="1"/>
</dbReference>
<dbReference type="AlphaFoldDB" id="A0A2U1AW86"/>
<dbReference type="Pfam" id="PF04020">
    <property type="entry name" value="Phage_holin_4_2"/>
    <property type="match status" value="1"/>
</dbReference>
<proteinExistence type="predicted"/>
<feature type="transmembrane region" description="Helical" evidence="1">
    <location>
        <begin position="32"/>
        <end position="50"/>
    </location>
</feature>
<gene>
    <name evidence="2" type="ORF">C8E01_10637</name>
</gene>
<keyword evidence="1" id="KW-0472">Membrane</keyword>
<dbReference type="OrthoDB" id="6402664at2"/>
<reference evidence="2 3" key="1">
    <citation type="submission" date="2018-04" db="EMBL/GenBank/DDBJ databases">
        <title>Genomic Encyclopedia of Type Strains, Phase IV (KMG-IV): sequencing the most valuable type-strain genomes for metagenomic binning, comparative biology and taxonomic classification.</title>
        <authorList>
            <person name="Goeker M."/>
        </authorList>
    </citation>
    <scope>NUCLEOTIDE SEQUENCE [LARGE SCALE GENOMIC DNA]</scope>
    <source>
        <strain evidence="2 3">DSM 100231</strain>
    </source>
</reference>
<feature type="transmembrane region" description="Helical" evidence="1">
    <location>
        <begin position="57"/>
        <end position="78"/>
    </location>
</feature>
<protein>
    <submittedName>
        <fullName evidence="2">Putative membrane protein</fullName>
    </submittedName>
</protein>
<accession>A0A2U1AW86</accession>
<evidence type="ECO:0000256" key="1">
    <source>
        <dbReference type="SAM" id="Phobius"/>
    </source>
</evidence>
<keyword evidence="3" id="KW-1185">Reference proteome</keyword>
<evidence type="ECO:0000313" key="2">
    <source>
        <dbReference type="EMBL" id="PVY40696.1"/>
    </source>
</evidence>
<organism evidence="2 3">
    <name type="scientific">Pontibacter virosus</name>
    <dbReference type="NCBI Taxonomy" id="1765052"/>
    <lineage>
        <taxon>Bacteria</taxon>
        <taxon>Pseudomonadati</taxon>
        <taxon>Bacteroidota</taxon>
        <taxon>Cytophagia</taxon>
        <taxon>Cytophagales</taxon>
        <taxon>Hymenobacteraceae</taxon>
        <taxon>Pontibacter</taxon>
    </lineage>
</organism>
<keyword evidence="1" id="KW-1133">Transmembrane helix</keyword>